<dbReference type="GO" id="GO:0004107">
    <property type="term" value="F:chorismate synthase activity"/>
    <property type="evidence" value="ECO:0007669"/>
    <property type="project" value="UniProtKB-UniRule"/>
</dbReference>
<evidence type="ECO:0000256" key="6">
    <source>
        <dbReference type="ARBA" id="ARBA00023239"/>
    </source>
</evidence>
<evidence type="ECO:0000256" key="9">
    <source>
        <dbReference type="SAM" id="MobiDB-lite"/>
    </source>
</evidence>
<evidence type="ECO:0000256" key="5">
    <source>
        <dbReference type="ARBA" id="ARBA00023141"/>
    </source>
</evidence>
<dbReference type="PANTHER" id="PTHR21085:SF0">
    <property type="entry name" value="CHORISMATE SYNTHASE"/>
    <property type="match status" value="1"/>
</dbReference>
<dbReference type="EC" id="4.2.3.5" evidence="3 7"/>
<organism evidence="10 11">
    <name type="scientific">Candidatus Thalassarchaeum betae</name>
    <dbReference type="NCBI Taxonomy" id="2599289"/>
    <lineage>
        <taxon>Archaea</taxon>
        <taxon>Methanobacteriati</taxon>
        <taxon>Thermoplasmatota</taxon>
        <taxon>Candidatus Poseidoniia</taxon>
        <taxon>Candidatus Poseidoniales</taxon>
        <taxon>Candidatus Thalassarchaeaceae</taxon>
        <taxon>Candidatus Thalassarchaeum</taxon>
    </lineage>
</organism>
<comment type="cofactor">
    <cofactor evidence="8">
        <name>FMNH2</name>
        <dbReference type="ChEBI" id="CHEBI:57618"/>
    </cofactor>
    <text evidence="8">Reduced FMN (FMNH(2)).</text>
</comment>
<gene>
    <name evidence="10" type="primary">aroC</name>
    <name evidence="10" type="ORF">CXX69_01820</name>
</gene>
<evidence type="ECO:0000256" key="2">
    <source>
        <dbReference type="ARBA" id="ARBA00008014"/>
    </source>
</evidence>
<dbReference type="PROSITE" id="PS00787">
    <property type="entry name" value="CHORISMATE_SYNTHASE_1"/>
    <property type="match status" value="1"/>
</dbReference>
<dbReference type="Gene3D" id="3.60.150.10">
    <property type="entry name" value="Chorismate synthase AroC"/>
    <property type="match status" value="1"/>
</dbReference>
<proteinExistence type="inferred from homology"/>
<comment type="similarity">
    <text evidence="2 8">Belongs to the chorismate synthase family.</text>
</comment>
<dbReference type="Pfam" id="PF01264">
    <property type="entry name" value="Chorismate_synt"/>
    <property type="match status" value="1"/>
</dbReference>
<evidence type="ECO:0000313" key="11">
    <source>
        <dbReference type="Proteomes" id="UP000248161"/>
    </source>
</evidence>
<feature type="region of interest" description="Disordered" evidence="9">
    <location>
        <begin position="274"/>
        <end position="293"/>
    </location>
</feature>
<dbReference type="NCBIfam" id="TIGR00033">
    <property type="entry name" value="aroC"/>
    <property type="match status" value="1"/>
</dbReference>
<dbReference type="PROSITE" id="PS00789">
    <property type="entry name" value="CHORISMATE_SYNTHASE_3"/>
    <property type="match status" value="1"/>
</dbReference>
<dbReference type="AlphaFoldDB" id="A0A2V3HWM4"/>
<reference evidence="10 11" key="1">
    <citation type="journal article" date="2015" name="Nat. Commun.">
        <title>Genomic and transcriptomic evidence for scavenging of diverse organic compounds by widespread deep-sea archaea.</title>
        <authorList>
            <person name="Li M."/>
            <person name="Baker B.J."/>
            <person name="Anantharaman K."/>
            <person name="Jain S."/>
            <person name="Breier J.A."/>
            <person name="Dick G.J."/>
        </authorList>
    </citation>
    <scope>NUCLEOTIDE SEQUENCE [LARGE SCALE GENOMIC DNA]</scope>
    <source>
        <strain evidence="10">Cayman_51_deep</strain>
    </source>
</reference>
<dbReference type="PIRSF" id="PIRSF001456">
    <property type="entry name" value="Chorismate_synth"/>
    <property type="match status" value="1"/>
</dbReference>
<dbReference type="GO" id="GO:0005829">
    <property type="term" value="C:cytosol"/>
    <property type="evidence" value="ECO:0007669"/>
    <property type="project" value="TreeGrafter"/>
</dbReference>
<dbReference type="CDD" id="cd07304">
    <property type="entry name" value="Chorismate_synthase"/>
    <property type="match status" value="1"/>
</dbReference>
<protein>
    <recommendedName>
        <fullName evidence="3 7">Chorismate synthase</fullName>
        <ecNumber evidence="3 7">4.2.3.5</ecNumber>
    </recommendedName>
</protein>
<dbReference type="SUPFAM" id="SSF103263">
    <property type="entry name" value="Chorismate synthase, AroC"/>
    <property type="match status" value="1"/>
</dbReference>
<evidence type="ECO:0000256" key="7">
    <source>
        <dbReference type="NCBIfam" id="TIGR00033"/>
    </source>
</evidence>
<comment type="catalytic activity">
    <reaction evidence="8">
        <text>5-O-(1-carboxyvinyl)-3-phosphoshikimate = chorismate + phosphate</text>
        <dbReference type="Rhea" id="RHEA:21020"/>
        <dbReference type="ChEBI" id="CHEBI:29748"/>
        <dbReference type="ChEBI" id="CHEBI:43474"/>
        <dbReference type="ChEBI" id="CHEBI:57701"/>
        <dbReference type="EC" id="4.2.3.5"/>
    </reaction>
</comment>
<evidence type="ECO:0000256" key="3">
    <source>
        <dbReference type="ARBA" id="ARBA00013036"/>
    </source>
</evidence>
<dbReference type="InterPro" id="IPR000453">
    <property type="entry name" value="Chorismate_synth"/>
</dbReference>
<keyword evidence="4 8" id="KW-0028">Amino-acid biosynthesis</keyword>
<accession>A0A2V3HWM4</accession>
<sequence>MGMRFGDRLRVTLFGESHGSCVGALIEGMPAGTPIDPAALAEDIARRRPGRKGLSSRSERDECEILSGVYEGRATGWPILLLTRNSDVRSSDYSFLPDHPRPGHADMVEGIRLDGANDPRGGGSQSARLTFGLVSAGSQVRALLDDVGWSCTAHLHSIGEVSARPLFELERAAALDPASDMGRLNCRDPEAAARMSEHLESVRKDLDTVGSTVELLIEGLPIGVGEPWFDGIEPALARGLMAIPGARAVEFAHGVDSSSMRGSQHNDAWLSGDFEPTPEGAHTGQADGALGGRSTSAPLRVKVHFKPPSSLPREQFTLHLPSDEVRPLKVGGRHDPVIGPRAAPIVEAVAMLVIADLGMLGGFIGEAE</sequence>
<keyword evidence="5 8" id="KW-0057">Aromatic amino acid biosynthesis</keyword>
<dbReference type="InterPro" id="IPR020541">
    <property type="entry name" value="Chorismate_synthase_CS"/>
</dbReference>
<dbReference type="Proteomes" id="UP000248161">
    <property type="component" value="Unassembled WGS sequence"/>
</dbReference>
<dbReference type="GO" id="GO:0009423">
    <property type="term" value="P:chorismate biosynthetic process"/>
    <property type="evidence" value="ECO:0007669"/>
    <property type="project" value="UniProtKB-UniRule"/>
</dbReference>
<dbReference type="GO" id="GO:0009073">
    <property type="term" value="P:aromatic amino acid family biosynthetic process"/>
    <property type="evidence" value="ECO:0007669"/>
    <property type="project" value="UniProtKB-KW"/>
</dbReference>
<comment type="caution">
    <text evidence="10">The sequence shown here is derived from an EMBL/GenBank/DDBJ whole genome shotgun (WGS) entry which is preliminary data.</text>
</comment>
<dbReference type="GO" id="GO:0008652">
    <property type="term" value="P:amino acid biosynthetic process"/>
    <property type="evidence" value="ECO:0007669"/>
    <property type="project" value="UniProtKB-KW"/>
</dbReference>
<name>A0A2V3HWM4_9ARCH</name>
<evidence type="ECO:0000256" key="1">
    <source>
        <dbReference type="ARBA" id="ARBA00005044"/>
    </source>
</evidence>
<comment type="pathway">
    <text evidence="1 8">Metabolic intermediate biosynthesis; chorismate biosynthesis; chorismate from D-erythrose 4-phosphate and phosphoenolpyruvate: step 7/7.</text>
</comment>
<keyword evidence="6 8" id="KW-0456">Lyase</keyword>
<dbReference type="InterPro" id="IPR035904">
    <property type="entry name" value="Chorismate_synth_AroC_sf"/>
</dbReference>
<evidence type="ECO:0000313" key="10">
    <source>
        <dbReference type="EMBL" id="PXF22151.1"/>
    </source>
</evidence>
<dbReference type="UniPathway" id="UPA00053">
    <property type="reaction ID" value="UER00090"/>
</dbReference>
<dbReference type="PANTHER" id="PTHR21085">
    <property type="entry name" value="CHORISMATE SYNTHASE"/>
    <property type="match status" value="1"/>
</dbReference>
<dbReference type="GO" id="GO:0010181">
    <property type="term" value="F:FMN binding"/>
    <property type="evidence" value="ECO:0007669"/>
    <property type="project" value="TreeGrafter"/>
</dbReference>
<dbReference type="EMBL" id="PSPG01000003">
    <property type="protein sequence ID" value="PXF22151.1"/>
    <property type="molecule type" value="Genomic_DNA"/>
</dbReference>
<evidence type="ECO:0000256" key="4">
    <source>
        <dbReference type="ARBA" id="ARBA00022605"/>
    </source>
</evidence>
<evidence type="ECO:0000256" key="8">
    <source>
        <dbReference type="RuleBase" id="RU000605"/>
    </source>
</evidence>